<dbReference type="InterPro" id="IPR015424">
    <property type="entry name" value="PyrdxlP-dep_Trfase"/>
</dbReference>
<protein>
    <submittedName>
        <fullName evidence="7">Threonine aldolase</fullName>
    </submittedName>
</protein>
<dbReference type="Pfam" id="PF01212">
    <property type="entry name" value="Beta_elim_lyase"/>
    <property type="match status" value="1"/>
</dbReference>
<evidence type="ECO:0000259" key="6">
    <source>
        <dbReference type="Pfam" id="PF01212"/>
    </source>
</evidence>
<evidence type="ECO:0000313" key="8">
    <source>
        <dbReference type="Proteomes" id="UP000198725"/>
    </source>
</evidence>
<comment type="cofactor">
    <cofactor evidence="1">
        <name>pyridoxal 5'-phosphate</name>
        <dbReference type="ChEBI" id="CHEBI:597326"/>
    </cofactor>
</comment>
<dbReference type="PANTHER" id="PTHR48097:SF9">
    <property type="entry name" value="L-THREONINE ALDOLASE"/>
    <property type="match status" value="1"/>
</dbReference>
<feature type="compositionally biased region" description="Polar residues" evidence="5">
    <location>
        <begin position="1"/>
        <end position="11"/>
    </location>
</feature>
<evidence type="ECO:0000256" key="3">
    <source>
        <dbReference type="ARBA" id="ARBA00011881"/>
    </source>
</evidence>
<dbReference type="SUPFAM" id="SSF53383">
    <property type="entry name" value="PLP-dependent transferases"/>
    <property type="match status" value="1"/>
</dbReference>
<dbReference type="Gene3D" id="3.40.640.10">
    <property type="entry name" value="Type I PLP-dependent aspartate aminotransferase-like (Major domain)"/>
    <property type="match status" value="1"/>
</dbReference>
<dbReference type="GO" id="GO:0006545">
    <property type="term" value="P:glycine biosynthetic process"/>
    <property type="evidence" value="ECO:0007669"/>
    <property type="project" value="TreeGrafter"/>
</dbReference>
<dbReference type="GO" id="GO:0008732">
    <property type="term" value="F:L-allo-threonine aldolase activity"/>
    <property type="evidence" value="ECO:0007669"/>
    <property type="project" value="TreeGrafter"/>
</dbReference>
<feature type="domain" description="Aromatic amino acid beta-eliminating lyase/threonine aldolase" evidence="6">
    <location>
        <begin position="67"/>
        <end position="316"/>
    </location>
</feature>
<evidence type="ECO:0000256" key="5">
    <source>
        <dbReference type="SAM" id="MobiDB-lite"/>
    </source>
</evidence>
<dbReference type="GO" id="GO:0006567">
    <property type="term" value="P:L-threonine catabolic process"/>
    <property type="evidence" value="ECO:0007669"/>
    <property type="project" value="TreeGrafter"/>
</dbReference>
<organism evidence="7 8">
    <name type="scientific">Rhodanobacter glycinis</name>
    <dbReference type="NCBI Taxonomy" id="582702"/>
    <lineage>
        <taxon>Bacteria</taxon>
        <taxon>Pseudomonadati</taxon>
        <taxon>Pseudomonadota</taxon>
        <taxon>Gammaproteobacteria</taxon>
        <taxon>Lysobacterales</taxon>
        <taxon>Rhodanobacteraceae</taxon>
        <taxon>Rhodanobacter</taxon>
    </lineage>
</organism>
<dbReference type="Gene3D" id="3.90.1150.10">
    <property type="entry name" value="Aspartate Aminotransferase, domain 1"/>
    <property type="match status" value="1"/>
</dbReference>
<comment type="subunit">
    <text evidence="3">Homotetramer.</text>
</comment>
<keyword evidence="8" id="KW-1185">Reference proteome</keyword>
<dbReference type="Proteomes" id="UP000198725">
    <property type="component" value="Unassembled WGS sequence"/>
</dbReference>
<sequence>MGVASSLTMSAPQVDPPLSTQAHEAMNRSDREIKQGCDFVLSRPLPPSAAETLARLAAHPAAVDAIDDYGAGGAVARLEQATTAKLGKQAGLFFIKGVTAQLYVLRAYAQARACRNVVIHPLSHMDIDEAGAIERSAGLTAIRLGRHAPFGAKALAALTEPLAAVVIELPLRRAGFLLPDLDDLRAISAWCRGLGIPLHFDGARLWEAAAGYGISEAELAALADSVYVSYYKGLGGLGGAMVTGTQAFIDSLRPWKTRYGGDLFTAYPYAIAALDGLDTLAPRLRGFVARARALAAGLNELPGLLVHPARPHTNAFQVWLAGTPSELAARHARFAAEHKRWLFDGFSEAPLAGHAMAEIQLGPASDHYTIAEAVEAVRQFIDAKAA</sequence>
<evidence type="ECO:0000313" key="7">
    <source>
        <dbReference type="EMBL" id="SFL24191.1"/>
    </source>
</evidence>
<evidence type="ECO:0000256" key="4">
    <source>
        <dbReference type="ARBA" id="ARBA00022898"/>
    </source>
</evidence>
<reference evidence="8" key="1">
    <citation type="submission" date="2016-10" db="EMBL/GenBank/DDBJ databases">
        <authorList>
            <person name="Varghese N."/>
            <person name="Submissions S."/>
        </authorList>
    </citation>
    <scope>NUCLEOTIDE SEQUENCE [LARGE SCALE GENOMIC DNA]</scope>
    <source>
        <strain evidence="8">MO64</strain>
    </source>
</reference>
<proteinExistence type="inferred from homology"/>
<accession>A0A1I4G541</accession>
<name>A0A1I4G541_9GAMM</name>
<dbReference type="AlphaFoldDB" id="A0A1I4G541"/>
<dbReference type="EMBL" id="FOSR01000021">
    <property type="protein sequence ID" value="SFL24191.1"/>
    <property type="molecule type" value="Genomic_DNA"/>
</dbReference>
<gene>
    <name evidence="7" type="ORF">SAMN05192579_12121</name>
</gene>
<evidence type="ECO:0000256" key="1">
    <source>
        <dbReference type="ARBA" id="ARBA00001933"/>
    </source>
</evidence>
<dbReference type="InterPro" id="IPR001597">
    <property type="entry name" value="ArAA_b-elim_lyase/Thr_aldolase"/>
</dbReference>
<comment type="similarity">
    <text evidence="2">Belongs to the threonine aldolase family.</text>
</comment>
<keyword evidence="4" id="KW-0663">Pyridoxal phosphate</keyword>
<evidence type="ECO:0000256" key="2">
    <source>
        <dbReference type="ARBA" id="ARBA00006966"/>
    </source>
</evidence>
<dbReference type="InterPro" id="IPR015421">
    <property type="entry name" value="PyrdxlP-dep_Trfase_major"/>
</dbReference>
<dbReference type="GO" id="GO:0005829">
    <property type="term" value="C:cytosol"/>
    <property type="evidence" value="ECO:0007669"/>
    <property type="project" value="TreeGrafter"/>
</dbReference>
<dbReference type="InterPro" id="IPR015422">
    <property type="entry name" value="PyrdxlP-dep_Trfase_small"/>
</dbReference>
<feature type="region of interest" description="Disordered" evidence="5">
    <location>
        <begin position="1"/>
        <end position="27"/>
    </location>
</feature>
<dbReference type="PANTHER" id="PTHR48097">
    <property type="entry name" value="L-THREONINE ALDOLASE-RELATED"/>
    <property type="match status" value="1"/>
</dbReference>